<gene>
    <name evidence="2" type="ORF">ABIE37_001300</name>
</gene>
<feature type="transmembrane region" description="Helical" evidence="1">
    <location>
        <begin position="38"/>
        <end position="55"/>
    </location>
</feature>
<comment type="caution">
    <text evidence="2">The sequence shown here is derived from an EMBL/GenBank/DDBJ whole genome shotgun (WGS) entry which is preliminary data.</text>
</comment>
<reference evidence="2 3" key="1">
    <citation type="submission" date="2024-06" db="EMBL/GenBank/DDBJ databases">
        <title>Sorghum-associated microbial communities from plants grown in Nebraska, USA.</title>
        <authorList>
            <person name="Schachtman D."/>
        </authorList>
    </citation>
    <scope>NUCLEOTIDE SEQUENCE [LARGE SCALE GENOMIC DNA]</scope>
    <source>
        <strain evidence="2 3">3552</strain>
    </source>
</reference>
<keyword evidence="1" id="KW-1133">Transmembrane helix</keyword>
<dbReference type="Proteomes" id="UP001549307">
    <property type="component" value="Unassembled WGS sequence"/>
</dbReference>
<sequence>MTDKGAQIRRSVVGWILGLSIGFVFVLLVNGFNFGEAFYTLLWALPGLLIVGLLARRKTSKKDG</sequence>
<feature type="transmembrane region" description="Helical" evidence="1">
    <location>
        <begin position="12"/>
        <end position="32"/>
    </location>
</feature>
<evidence type="ECO:0000313" key="3">
    <source>
        <dbReference type="Proteomes" id="UP001549307"/>
    </source>
</evidence>
<dbReference type="EMBL" id="JBEPSN010000002">
    <property type="protein sequence ID" value="MET4539528.1"/>
    <property type="molecule type" value="Genomic_DNA"/>
</dbReference>
<keyword evidence="1" id="KW-0812">Transmembrane</keyword>
<protein>
    <recommendedName>
        <fullName evidence="4">DUF5668 domain-containing protein</fullName>
    </recommendedName>
</protein>
<keyword evidence="1" id="KW-0472">Membrane</keyword>
<evidence type="ECO:0000256" key="1">
    <source>
        <dbReference type="SAM" id="Phobius"/>
    </source>
</evidence>
<keyword evidence="3" id="KW-1185">Reference proteome</keyword>
<organism evidence="2 3">
    <name type="scientific">Arthrobacter bambusae</name>
    <dbReference type="NCBI Taxonomy" id="1338426"/>
    <lineage>
        <taxon>Bacteria</taxon>
        <taxon>Bacillati</taxon>
        <taxon>Actinomycetota</taxon>
        <taxon>Actinomycetes</taxon>
        <taxon>Micrococcales</taxon>
        <taxon>Micrococcaceae</taxon>
        <taxon>Arthrobacter</taxon>
    </lineage>
</organism>
<name>A0ABV2P444_9MICC</name>
<accession>A0ABV2P444</accession>
<proteinExistence type="predicted"/>
<evidence type="ECO:0000313" key="2">
    <source>
        <dbReference type="EMBL" id="MET4539528.1"/>
    </source>
</evidence>
<evidence type="ECO:0008006" key="4">
    <source>
        <dbReference type="Google" id="ProtNLM"/>
    </source>
</evidence>